<dbReference type="InterPro" id="IPR046887">
    <property type="entry name" value="RsmE_PUA-like"/>
</dbReference>
<evidence type="ECO:0000259" key="14">
    <source>
        <dbReference type="Pfam" id="PF20260"/>
    </source>
</evidence>
<comment type="catalytic activity">
    <reaction evidence="11 12">
        <text>uridine(1498) in 16S rRNA + S-adenosyl-L-methionine = N(3)-methyluridine(1498) in 16S rRNA + S-adenosyl-L-homocysteine + H(+)</text>
        <dbReference type="Rhea" id="RHEA:42920"/>
        <dbReference type="Rhea" id="RHEA-COMP:10283"/>
        <dbReference type="Rhea" id="RHEA-COMP:10284"/>
        <dbReference type="ChEBI" id="CHEBI:15378"/>
        <dbReference type="ChEBI" id="CHEBI:57856"/>
        <dbReference type="ChEBI" id="CHEBI:59789"/>
        <dbReference type="ChEBI" id="CHEBI:65315"/>
        <dbReference type="ChEBI" id="CHEBI:74502"/>
        <dbReference type="EC" id="2.1.1.193"/>
    </reaction>
</comment>
<reference evidence="15 16" key="1">
    <citation type="submission" date="2024-09" db="EMBL/GenBank/DDBJ databases">
        <title>Floridaenema gen nov. (Aerosakkonemataceae, Aerosakkonematales ord. nov., Cyanobacteria) from benthic tropical and subtropical fresh waters, with the description of four new species.</title>
        <authorList>
            <person name="Moretto J.A."/>
            <person name="Berthold D.E."/>
            <person name="Lefler F.W."/>
            <person name="Huang I.-S."/>
            <person name="Laughinghouse H. IV."/>
        </authorList>
    </citation>
    <scope>NUCLEOTIDE SEQUENCE [LARGE SCALE GENOMIC DNA]</scope>
    <source>
        <strain evidence="15 16">BLCC-F167</strain>
    </source>
</reference>
<dbReference type="NCBIfam" id="TIGR00046">
    <property type="entry name" value="RsmE family RNA methyltransferase"/>
    <property type="match status" value="1"/>
</dbReference>
<dbReference type="InterPro" id="IPR015947">
    <property type="entry name" value="PUA-like_sf"/>
</dbReference>
<comment type="function">
    <text evidence="10 12">Specifically methylates the N3 position of the uracil ring of uridine 1498 (m3U1498) in 16S rRNA. Acts on the fully assembled 30S ribosomal subunit.</text>
</comment>
<keyword evidence="9 12" id="KW-0949">S-adenosyl-L-methionine</keyword>
<evidence type="ECO:0000256" key="12">
    <source>
        <dbReference type="PIRNR" id="PIRNR015601"/>
    </source>
</evidence>
<dbReference type="Pfam" id="PF20260">
    <property type="entry name" value="PUA_4"/>
    <property type="match status" value="1"/>
</dbReference>
<feature type="domain" description="Ribosomal RNA small subunit methyltransferase E methyltransferase" evidence="13">
    <location>
        <begin position="71"/>
        <end position="228"/>
    </location>
</feature>
<dbReference type="GO" id="GO:0008168">
    <property type="term" value="F:methyltransferase activity"/>
    <property type="evidence" value="ECO:0007669"/>
    <property type="project" value="UniProtKB-KW"/>
</dbReference>
<evidence type="ECO:0000256" key="1">
    <source>
        <dbReference type="ARBA" id="ARBA00004496"/>
    </source>
</evidence>
<comment type="caution">
    <text evidence="15">The sequence shown here is derived from an EMBL/GenBank/DDBJ whole genome shotgun (WGS) entry which is preliminary data.</text>
</comment>
<gene>
    <name evidence="15" type="ORF">ACE1CA_11840</name>
</gene>
<keyword evidence="8 12" id="KW-0808">Transferase</keyword>
<keyword evidence="16" id="KW-1185">Reference proteome</keyword>
<evidence type="ECO:0000256" key="6">
    <source>
        <dbReference type="ARBA" id="ARBA00022552"/>
    </source>
</evidence>
<keyword evidence="6 12" id="KW-0698">rRNA processing</keyword>
<keyword evidence="7 12" id="KW-0489">Methyltransferase</keyword>
<evidence type="ECO:0000256" key="4">
    <source>
        <dbReference type="ARBA" id="ARBA00013673"/>
    </source>
</evidence>
<feature type="domain" description="Ribosomal RNA small subunit methyltransferase E PUA-like" evidence="14">
    <location>
        <begin position="21"/>
        <end position="56"/>
    </location>
</feature>
<evidence type="ECO:0000313" key="15">
    <source>
        <dbReference type="EMBL" id="MFB2835212.1"/>
    </source>
</evidence>
<sequence length="247" mass="27592">MPQLQRLTISATQIENQQITLTPEQYHYLSRVLRLQTDDRFIAMNGQGQWWLAKLVNQQAEIIEPITIYTELPISITSIVALPKNGFDEVVKQITELGVTKIIPVISDRTLLKPSPQKIDRWRRIAIEAAEQSERQIVPEILEPIPFKNSFSLINGSKYICYARGNSPHLLNYLIPFPNTEITIATGPEGGWTEREIQEARAAGFQTVSLGKRILTAVLAPVVALSLVTATAEAASESPNFFKKSGL</sequence>
<evidence type="ECO:0000256" key="8">
    <source>
        <dbReference type="ARBA" id="ARBA00022679"/>
    </source>
</evidence>
<organism evidence="15 16">
    <name type="scientific">Floridaenema evergladense BLCC-F167</name>
    <dbReference type="NCBI Taxonomy" id="3153639"/>
    <lineage>
        <taxon>Bacteria</taxon>
        <taxon>Bacillati</taxon>
        <taxon>Cyanobacteriota</taxon>
        <taxon>Cyanophyceae</taxon>
        <taxon>Oscillatoriophycideae</taxon>
        <taxon>Aerosakkonematales</taxon>
        <taxon>Aerosakkonemataceae</taxon>
        <taxon>Floridanema</taxon>
        <taxon>Floridanema evergladense</taxon>
    </lineage>
</organism>
<evidence type="ECO:0000256" key="3">
    <source>
        <dbReference type="ARBA" id="ARBA00012328"/>
    </source>
</evidence>
<dbReference type="Proteomes" id="UP001576780">
    <property type="component" value="Unassembled WGS sequence"/>
</dbReference>
<evidence type="ECO:0000256" key="11">
    <source>
        <dbReference type="ARBA" id="ARBA00047944"/>
    </source>
</evidence>
<dbReference type="NCBIfam" id="NF008697">
    <property type="entry name" value="PRK11713.4-1"/>
    <property type="match status" value="1"/>
</dbReference>
<dbReference type="GO" id="GO:0032259">
    <property type="term" value="P:methylation"/>
    <property type="evidence" value="ECO:0007669"/>
    <property type="project" value="UniProtKB-KW"/>
</dbReference>
<evidence type="ECO:0000313" key="16">
    <source>
        <dbReference type="Proteomes" id="UP001576780"/>
    </source>
</evidence>
<evidence type="ECO:0000256" key="10">
    <source>
        <dbReference type="ARBA" id="ARBA00025699"/>
    </source>
</evidence>
<dbReference type="PANTHER" id="PTHR30027">
    <property type="entry name" value="RIBOSOMAL RNA SMALL SUBUNIT METHYLTRANSFERASE E"/>
    <property type="match status" value="1"/>
</dbReference>
<dbReference type="EMBL" id="JBHFNT010000100">
    <property type="protein sequence ID" value="MFB2835212.1"/>
    <property type="molecule type" value="Genomic_DNA"/>
</dbReference>
<dbReference type="EC" id="2.1.1.193" evidence="3 12"/>
<evidence type="ECO:0000256" key="9">
    <source>
        <dbReference type="ARBA" id="ARBA00022691"/>
    </source>
</evidence>
<evidence type="ECO:0000256" key="7">
    <source>
        <dbReference type="ARBA" id="ARBA00022603"/>
    </source>
</evidence>
<dbReference type="SUPFAM" id="SSF88697">
    <property type="entry name" value="PUA domain-like"/>
    <property type="match status" value="1"/>
</dbReference>
<dbReference type="Pfam" id="PF04452">
    <property type="entry name" value="Methyltrans_RNA"/>
    <property type="match status" value="1"/>
</dbReference>
<evidence type="ECO:0000256" key="2">
    <source>
        <dbReference type="ARBA" id="ARBA00005528"/>
    </source>
</evidence>
<proteinExistence type="inferred from homology"/>
<dbReference type="InterPro" id="IPR029026">
    <property type="entry name" value="tRNA_m1G_MTases_N"/>
</dbReference>
<dbReference type="Gene3D" id="3.40.1280.10">
    <property type="match status" value="1"/>
</dbReference>
<accession>A0ABV4WJG4</accession>
<dbReference type="PIRSF" id="PIRSF015601">
    <property type="entry name" value="MTase_slr0722"/>
    <property type="match status" value="1"/>
</dbReference>
<name>A0ABV4WJG4_9CYAN</name>
<comment type="subcellular location">
    <subcellularLocation>
        <location evidence="1 12">Cytoplasm</location>
    </subcellularLocation>
</comment>
<evidence type="ECO:0000259" key="13">
    <source>
        <dbReference type="Pfam" id="PF04452"/>
    </source>
</evidence>
<dbReference type="CDD" id="cd18084">
    <property type="entry name" value="RsmE-like"/>
    <property type="match status" value="1"/>
</dbReference>
<dbReference type="InterPro" id="IPR006700">
    <property type="entry name" value="RsmE"/>
</dbReference>
<dbReference type="RefSeq" id="WP_413277633.1">
    <property type="nucleotide sequence ID" value="NZ_JBHFNT010000100.1"/>
</dbReference>
<comment type="similarity">
    <text evidence="2 12">Belongs to the RNA methyltransferase RsmE family.</text>
</comment>
<evidence type="ECO:0000256" key="5">
    <source>
        <dbReference type="ARBA" id="ARBA00022490"/>
    </source>
</evidence>
<protein>
    <recommendedName>
        <fullName evidence="4 12">Ribosomal RNA small subunit methyltransferase E</fullName>
        <ecNumber evidence="3 12">2.1.1.193</ecNumber>
    </recommendedName>
</protein>
<dbReference type="InterPro" id="IPR029028">
    <property type="entry name" value="Alpha/beta_knot_MTases"/>
</dbReference>
<dbReference type="SUPFAM" id="SSF75217">
    <property type="entry name" value="alpha/beta knot"/>
    <property type="match status" value="1"/>
</dbReference>
<dbReference type="InterPro" id="IPR046886">
    <property type="entry name" value="RsmE_MTase_dom"/>
</dbReference>
<keyword evidence="5 12" id="KW-0963">Cytoplasm</keyword>
<dbReference type="PANTHER" id="PTHR30027:SF3">
    <property type="entry name" value="16S RRNA (URACIL(1498)-N(3))-METHYLTRANSFERASE"/>
    <property type="match status" value="1"/>
</dbReference>